<sequence>MKPAFGTLEYTVEVNGGGTAARPALVSVKGLPKDATVALLHKRIAMVHAKKYPARPALHFASTATSTIVGHDLTDSHGTVLAAGDKVVEALARHDSMRPLSVVVRGSASRTARSHTPLRSRRRERTTRPMSTTVYRANDTDQSPTCIVHSAELNRGGTDSSLPREPIRMIRRSPDGYWLSAIDIVRAMASHLRDRDEHTVTRRVMATACRRMGQLDRVLLPGRPRAGSDHGRQTRTSGIHTTRLSRFIDVVANIVHPADDEAAALLAVRYKGHLCDSAPSGPGSPVAYRLGEEDPLSEEPSTPCVDADVDQDSVSDAHVAPTIISHGSDDDGVDDHDDDDHVGDSATETTVPQPSAPSRKRPRSRDVATSSRTDDSTRDDGGKSDDDDDDTERPARRRRTRRRAPPVPRWSAERAWTDLPTDRRPAVGSVDDSDRDCPTPAVALSHTRHFAPAAEIARDKADGRRDGFARWILPVAAATDLDGRRTHSMDGIDDDSSAHAHVKSEKAHSGDEENVPDDSDGQQDQDVDDGRRQQAAFERKWNHRVASDVVERADAGGPVRIWETRNGVCRLSLAVVASHEITGMWEVVGGRADPHRPAPGPKEEWIERARVIALVAQALLSPATAVTVGASMSPTSPGAVTIVDSGLFALCRRHLASEGGPTMSARLSVRLATLVHEAANTPRARVCAQLAATMGASP</sequence>
<dbReference type="KEGG" id="vg:36843604"/>
<dbReference type="RefSeq" id="YP_009482732.1">
    <property type="nucleotide sequence ID" value="NC_037667.1"/>
</dbReference>
<protein>
    <submittedName>
        <fullName evidence="2">Uncharacterized protein</fullName>
    </submittedName>
</protein>
<feature type="compositionally biased region" description="Basic and acidic residues" evidence="1">
    <location>
        <begin position="484"/>
        <end position="511"/>
    </location>
</feature>
<feature type="compositionally biased region" description="Basic residues" evidence="1">
    <location>
        <begin position="112"/>
        <end position="125"/>
    </location>
</feature>
<organism evidence="2">
    <name type="scientific">Pandoravirus quercus</name>
    <dbReference type="NCBI Taxonomy" id="2107709"/>
    <lineage>
        <taxon>Viruses</taxon>
        <taxon>Pandoravirus</taxon>
    </lineage>
</organism>
<feature type="region of interest" description="Disordered" evidence="1">
    <location>
        <begin position="484"/>
        <end position="533"/>
    </location>
</feature>
<feature type="region of interest" description="Disordered" evidence="1">
    <location>
        <begin position="105"/>
        <end position="129"/>
    </location>
</feature>
<feature type="compositionally biased region" description="Basic and acidic residues" evidence="1">
    <location>
        <begin position="411"/>
        <end position="425"/>
    </location>
</feature>
<feature type="region of interest" description="Disordered" evidence="1">
    <location>
        <begin position="322"/>
        <end position="436"/>
    </location>
</feature>
<feature type="compositionally biased region" description="Basic residues" evidence="1">
    <location>
        <begin position="395"/>
        <end position="404"/>
    </location>
</feature>
<evidence type="ECO:0000256" key="1">
    <source>
        <dbReference type="SAM" id="MobiDB-lite"/>
    </source>
</evidence>
<name>A0A2U7U7R4_9VIRU</name>
<gene>
    <name evidence="2" type="ORF">pqer_cds_41</name>
</gene>
<feature type="region of interest" description="Disordered" evidence="1">
    <location>
        <begin position="275"/>
        <end position="309"/>
    </location>
</feature>
<accession>A0A2U7U7R4</accession>
<evidence type="ECO:0000313" key="2">
    <source>
        <dbReference type="EMBL" id="AVK74463.1"/>
    </source>
</evidence>
<reference evidence="2" key="1">
    <citation type="journal article" date="2018" name="Nat. Commun.">
        <title>Diversity and evolution of the emerging Pandoraviridae family.</title>
        <authorList>
            <person name="Legendre M."/>
            <person name="Fabre E."/>
            <person name="Poirot O."/>
            <person name="Jeudy S."/>
            <person name="Lartigue A."/>
            <person name="Alempic J.M."/>
            <person name="Beucher L."/>
            <person name="Philippe N."/>
            <person name="Bertaux L."/>
            <person name="Christo-Foroux E."/>
            <person name="Labadie K."/>
            <person name="Coute Y."/>
            <person name="Abergel C."/>
            <person name="Claverie J.M."/>
        </authorList>
    </citation>
    <scope>NUCLEOTIDE SEQUENCE [LARGE SCALE GENOMIC DNA]</scope>
    <source>
        <strain evidence="2">Quercus</strain>
    </source>
</reference>
<dbReference type="GeneID" id="36843604"/>
<dbReference type="EMBL" id="MG011689">
    <property type="protein sequence ID" value="AVK74463.1"/>
    <property type="molecule type" value="Genomic_DNA"/>
</dbReference>
<feature type="compositionally biased region" description="Acidic residues" evidence="1">
    <location>
        <begin position="512"/>
        <end position="527"/>
    </location>
</feature>
<proteinExistence type="predicted"/>
<feature type="compositionally biased region" description="Basic and acidic residues" evidence="1">
    <location>
        <begin position="372"/>
        <end position="384"/>
    </location>
</feature>
<dbReference type="Proteomes" id="UP000248852">
    <property type="component" value="Segment"/>
</dbReference>
<feature type="compositionally biased region" description="Acidic residues" evidence="1">
    <location>
        <begin position="330"/>
        <end position="341"/>
    </location>
</feature>